<reference evidence="7" key="1">
    <citation type="submission" date="2018-04" db="EMBL/GenBank/DDBJ databases">
        <title>WGS assembly of Panicum hallii.</title>
        <authorList>
            <person name="Lovell J."/>
            <person name="Jenkins J."/>
            <person name="Lowry D."/>
            <person name="Mamidi S."/>
            <person name="Sreedasyam A."/>
            <person name="Weng X."/>
            <person name="Barry K."/>
            <person name="Bonette J."/>
            <person name="Campitelli B."/>
            <person name="Daum C."/>
            <person name="Gordon S."/>
            <person name="Gould B."/>
            <person name="Lipzen A."/>
            <person name="Macqueen A."/>
            <person name="Palacio-Mejia J."/>
            <person name="Plott C."/>
            <person name="Shakirov E."/>
            <person name="Shu S."/>
            <person name="Yoshinaga Y."/>
            <person name="Zane M."/>
            <person name="Rokhsar D."/>
            <person name="Grimwood J."/>
            <person name="Schmutz J."/>
            <person name="Juenger T."/>
        </authorList>
    </citation>
    <scope>NUCLEOTIDE SEQUENCE [LARGE SCALE GENOMIC DNA]</scope>
    <source>
        <strain evidence="7">FIL2</strain>
    </source>
</reference>
<protein>
    <recommendedName>
        <fullName evidence="6">AP2/ERF domain-containing protein</fullName>
    </recommendedName>
</protein>
<dbReference type="SUPFAM" id="SSF54171">
    <property type="entry name" value="DNA-binding domain"/>
    <property type="match status" value="1"/>
</dbReference>
<gene>
    <name evidence="7" type="ORF">PAHAL_8G065100</name>
</gene>
<dbReference type="Proteomes" id="UP000243499">
    <property type="component" value="Chromosome 8"/>
</dbReference>
<keyword evidence="3" id="KW-0238">DNA-binding</keyword>
<dbReference type="InterPro" id="IPR036955">
    <property type="entry name" value="AP2/ERF_dom_sf"/>
</dbReference>
<evidence type="ECO:0000256" key="5">
    <source>
        <dbReference type="ARBA" id="ARBA00023242"/>
    </source>
</evidence>
<evidence type="ECO:0000256" key="1">
    <source>
        <dbReference type="ARBA" id="ARBA00004123"/>
    </source>
</evidence>
<evidence type="ECO:0000259" key="6">
    <source>
        <dbReference type="PROSITE" id="PS51032"/>
    </source>
</evidence>
<dbReference type="AlphaFoldDB" id="A0A2S3IDA1"/>
<name>A0A2S3IDA1_9POAL</name>
<accession>A0A2S3IDA1</accession>
<evidence type="ECO:0000256" key="3">
    <source>
        <dbReference type="ARBA" id="ARBA00023125"/>
    </source>
</evidence>
<evidence type="ECO:0000313" key="7">
    <source>
        <dbReference type="EMBL" id="PAN41710.1"/>
    </source>
</evidence>
<organism evidence="7">
    <name type="scientific">Panicum hallii</name>
    <dbReference type="NCBI Taxonomy" id="206008"/>
    <lineage>
        <taxon>Eukaryota</taxon>
        <taxon>Viridiplantae</taxon>
        <taxon>Streptophyta</taxon>
        <taxon>Embryophyta</taxon>
        <taxon>Tracheophyta</taxon>
        <taxon>Spermatophyta</taxon>
        <taxon>Magnoliopsida</taxon>
        <taxon>Liliopsida</taxon>
        <taxon>Poales</taxon>
        <taxon>Poaceae</taxon>
        <taxon>PACMAD clade</taxon>
        <taxon>Panicoideae</taxon>
        <taxon>Panicodae</taxon>
        <taxon>Paniceae</taxon>
        <taxon>Panicinae</taxon>
        <taxon>Panicum</taxon>
        <taxon>Panicum sect. Panicum</taxon>
    </lineage>
</organism>
<keyword evidence="4" id="KW-0804">Transcription</keyword>
<keyword evidence="2" id="KW-0805">Transcription regulation</keyword>
<dbReference type="InterPro" id="IPR001471">
    <property type="entry name" value="AP2/ERF_dom"/>
</dbReference>
<dbReference type="GO" id="GO:0003700">
    <property type="term" value="F:DNA-binding transcription factor activity"/>
    <property type="evidence" value="ECO:0007669"/>
    <property type="project" value="InterPro"/>
</dbReference>
<dbReference type="Gramene" id="PAN41710">
    <property type="protein sequence ID" value="PAN41710"/>
    <property type="gene ID" value="PAHAL_8G065100"/>
</dbReference>
<comment type="subcellular location">
    <subcellularLocation>
        <location evidence="1">Nucleus</location>
    </subcellularLocation>
</comment>
<dbReference type="InterPro" id="IPR016177">
    <property type="entry name" value="DNA-bd_dom_sf"/>
</dbReference>
<evidence type="ECO:0000256" key="2">
    <source>
        <dbReference type="ARBA" id="ARBA00023015"/>
    </source>
</evidence>
<keyword evidence="5" id="KW-0539">Nucleus</keyword>
<sequence>MGSRSTRGRNGGVPPGKWYGALRQQVHGRWIAYVYDLNGKVTIWHSCFNTADEAKHALDRTALGLHGKPTDVNFSGPAAAPPPMSGAALESWQREGGAGYSHSGYMPWQSGGKRETQGPEYIFWQGGEEGPQFPDFHYWEHGNGRSC</sequence>
<proteinExistence type="predicted"/>
<evidence type="ECO:0000256" key="4">
    <source>
        <dbReference type="ARBA" id="ARBA00023163"/>
    </source>
</evidence>
<dbReference type="EMBL" id="CM008053">
    <property type="protein sequence ID" value="PAN41710.1"/>
    <property type="molecule type" value="Genomic_DNA"/>
</dbReference>
<dbReference type="Gene3D" id="3.30.730.10">
    <property type="entry name" value="AP2/ERF domain"/>
    <property type="match status" value="1"/>
</dbReference>
<dbReference type="GO" id="GO:0003677">
    <property type="term" value="F:DNA binding"/>
    <property type="evidence" value="ECO:0007669"/>
    <property type="project" value="UniProtKB-KW"/>
</dbReference>
<dbReference type="PROSITE" id="PS51032">
    <property type="entry name" value="AP2_ERF"/>
    <property type="match status" value="1"/>
</dbReference>
<dbReference type="GO" id="GO:0005634">
    <property type="term" value="C:nucleus"/>
    <property type="evidence" value="ECO:0007669"/>
    <property type="project" value="UniProtKB-SubCell"/>
</dbReference>
<feature type="domain" description="AP2/ERF" evidence="6">
    <location>
        <begin position="17"/>
        <end position="75"/>
    </location>
</feature>